<evidence type="ECO:0000256" key="1">
    <source>
        <dbReference type="SAM" id="Phobius"/>
    </source>
</evidence>
<feature type="transmembrane region" description="Helical" evidence="1">
    <location>
        <begin position="44"/>
        <end position="63"/>
    </location>
</feature>
<gene>
    <name evidence="2" type="ORF">SAMN04489832_0315</name>
</gene>
<organism evidence="2 3">
    <name type="scientific">Micromonospora cremea</name>
    <dbReference type="NCBI Taxonomy" id="709881"/>
    <lineage>
        <taxon>Bacteria</taxon>
        <taxon>Bacillati</taxon>
        <taxon>Actinomycetota</taxon>
        <taxon>Actinomycetes</taxon>
        <taxon>Micromonosporales</taxon>
        <taxon>Micromonosporaceae</taxon>
        <taxon>Micromonospora</taxon>
    </lineage>
</organism>
<accession>A0A1N5TRR7</accession>
<dbReference type="AlphaFoldDB" id="A0A1N5TRR7"/>
<dbReference type="STRING" id="709881.SAMN04489832_0315"/>
<feature type="transmembrane region" description="Helical" evidence="1">
    <location>
        <begin position="12"/>
        <end position="32"/>
    </location>
</feature>
<proteinExistence type="predicted"/>
<keyword evidence="1" id="KW-0472">Membrane</keyword>
<dbReference type="Proteomes" id="UP000185124">
    <property type="component" value="Unassembled WGS sequence"/>
</dbReference>
<evidence type="ECO:0000313" key="2">
    <source>
        <dbReference type="EMBL" id="SIM50598.1"/>
    </source>
</evidence>
<keyword evidence="1" id="KW-0812">Transmembrane</keyword>
<reference evidence="3" key="1">
    <citation type="submission" date="2016-12" db="EMBL/GenBank/DDBJ databases">
        <authorList>
            <person name="Varghese N."/>
            <person name="Submissions S."/>
        </authorList>
    </citation>
    <scope>NUCLEOTIDE SEQUENCE [LARGE SCALE GENOMIC DNA]</scope>
    <source>
        <strain evidence="3">DSM 45599</strain>
    </source>
</reference>
<keyword evidence="3" id="KW-1185">Reference proteome</keyword>
<protein>
    <submittedName>
        <fullName evidence="2">Uncharacterized protein</fullName>
    </submittedName>
</protein>
<dbReference type="EMBL" id="FSQT01000001">
    <property type="protein sequence ID" value="SIM50598.1"/>
    <property type="molecule type" value="Genomic_DNA"/>
</dbReference>
<name>A0A1N5TRR7_9ACTN</name>
<evidence type="ECO:0000313" key="3">
    <source>
        <dbReference type="Proteomes" id="UP000185124"/>
    </source>
</evidence>
<sequence length="70" mass="7515">MTDAALSVARAGPVQATVLSLLVLALTARIVVQLTARQARRKTLLILDVLAAPLLVALVIIILQRFRDLS</sequence>
<dbReference type="RefSeq" id="WP_074308129.1">
    <property type="nucleotide sequence ID" value="NZ_FSQT01000001.1"/>
</dbReference>
<keyword evidence="1" id="KW-1133">Transmembrane helix</keyword>